<evidence type="ECO:0000313" key="1">
    <source>
        <dbReference type="EMBL" id="QHU21537.1"/>
    </source>
</evidence>
<proteinExistence type="predicted"/>
<name>A0A6C0KXX2_9ZZZZ</name>
<sequence length="214" mass="25514">MNVLIVISSKFPNEKLYECIEKLYEIQINEALENYKICVIDSDSDDFMYYRKINENFPNVEIHFIKNKNYEYGAWKNAHIIYPNYDIYFCIQDSYIIQKKIDLSIINDNTVYTAHRFSGYNEHIGIKEEGIQFLKDSGLNYESIIDTDFNLAWGSMFIVNNYIITDIFKTLQIEPINKNGSCIYERNFGIYFIIKEINTINFFDYFIKFHSGRQ</sequence>
<dbReference type="AlphaFoldDB" id="A0A6C0KXX2"/>
<protein>
    <recommendedName>
        <fullName evidence="2">Glycosyltransferase 2-like domain-containing protein</fullName>
    </recommendedName>
</protein>
<accession>A0A6C0KXX2</accession>
<reference evidence="1" key="1">
    <citation type="journal article" date="2020" name="Nature">
        <title>Giant virus diversity and host interactions through global metagenomics.</title>
        <authorList>
            <person name="Schulz F."/>
            <person name="Roux S."/>
            <person name="Paez-Espino D."/>
            <person name="Jungbluth S."/>
            <person name="Walsh D.A."/>
            <person name="Denef V.J."/>
            <person name="McMahon K.D."/>
            <person name="Konstantinidis K.T."/>
            <person name="Eloe-Fadrosh E.A."/>
            <person name="Kyrpides N.C."/>
            <person name="Woyke T."/>
        </authorList>
    </citation>
    <scope>NUCLEOTIDE SEQUENCE</scope>
    <source>
        <strain evidence="1">GVMAG-S-3300013094-109</strain>
    </source>
</reference>
<dbReference type="EMBL" id="MN740990">
    <property type="protein sequence ID" value="QHU21537.1"/>
    <property type="molecule type" value="Genomic_DNA"/>
</dbReference>
<organism evidence="1">
    <name type="scientific">viral metagenome</name>
    <dbReference type="NCBI Taxonomy" id="1070528"/>
    <lineage>
        <taxon>unclassified sequences</taxon>
        <taxon>metagenomes</taxon>
        <taxon>organismal metagenomes</taxon>
    </lineage>
</organism>
<evidence type="ECO:0008006" key="2">
    <source>
        <dbReference type="Google" id="ProtNLM"/>
    </source>
</evidence>